<dbReference type="EMBL" id="FUEG01000004">
    <property type="protein sequence ID" value="SJL03181.1"/>
    <property type="molecule type" value="Genomic_DNA"/>
</dbReference>
<dbReference type="AlphaFoldDB" id="A0A284R391"/>
<dbReference type="Gene3D" id="3.80.10.10">
    <property type="entry name" value="Ribonuclease Inhibitor"/>
    <property type="match status" value="1"/>
</dbReference>
<accession>A0A284R391</accession>
<dbReference type="Proteomes" id="UP000219338">
    <property type="component" value="Unassembled WGS sequence"/>
</dbReference>
<keyword evidence="2" id="KW-1185">Reference proteome</keyword>
<dbReference type="InterPro" id="IPR032675">
    <property type="entry name" value="LRR_dom_sf"/>
</dbReference>
<sequence length="498" mass="56111">MLKRTRSLSCPLPLSYSKRLRLDSTHGYVVTMFPRFSLQKLPRLPIEIWTEVLNFAILHHGCCGGRRDFCFYCAKNFSLISRLFHNIAQRLVFSMVTIHCGENNMFGSSPSVLAAHNAQEALDFFGRPQNASLIRFVKSLSVLGLYPPSHDTYDKAKNVVLQLISSFKYVETIEFDTVTIDFLPLFMAEYPHVKNIHLVNCWFSFPALNIFVSYFKVLDTLIFESPSRPLSANSAFNMLVQNAGQEHGHSLVVGRCDTSYTKIRCLVFRGMSSHIALDWMGSSEAFFDAQTVSAIEIEHCIDLSGLPAILSGGVPNLQRLKVVNWDEADVISLEQLLCLESLTLSTHLVDAHHVSHTIDSLPSPSNISSLCIVLEAFADEHDTLAPASFVQLSSALVGKAPHLQRFELIFQWLGFVPIDMFISLARASLYIFQDLPISIIARAYPKTMRQSLTIDVLEPDEQELVRAPVNGYTVRTWQCLVHNHDQRNNMHVQGIVLH</sequence>
<gene>
    <name evidence="1" type="ORF">ARMOST_06527</name>
</gene>
<evidence type="ECO:0000313" key="1">
    <source>
        <dbReference type="EMBL" id="SJL03181.1"/>
    </source>
</evidence>
<protein>
    <recommendedName>
        <fullName evidence="3">F-box domain-containing protein</fullName>
    </recommendedName>
</protein>
<evidence type="ECO:0008006" key="3">
    <source>
        <dbReference type="Google" id="ProtNLM"/>
    </source>
</evidence>
<dbReference type="SUPFAM" id="SSF52047">
    <property type="entry name" value="RNI-like"/>
    <property type="match status" value="1"/>
</dbReference>
<evidence type="ECO:0000313" key="2">
    <source>
        <dbReference type="Proteomes" id="UP000219338"/>
    </source>
</evidence>
<reference evidence="2" key="1">
    <citation type="journal article" date="2017" name="Nat. Ecol. Evol.">
        <title>Genome expansion and lineage-specific genetic innovations in the forest pathogenic fungi Armillaria.</title>
        <authorList>
            <person name="Sipos G."/>
            <person name="Prasanna A.N."/>
            <person name="Walter M.C."/>
            <person name="O'Connor E."/>
            <person name="Balint B."/>
            <person name="Krizsan K."/>
            <person name="Kiss B."/>
            <person name="Hess J."/>
            <person name="Varga T."/>
            <person name="Slot J."/>
            <person name="Riley R."/>
            <person name="Boka B."/>
            <person name="Rigling D."/>
            <person name="Barry K."/>
            <person name="Lee J."/>
            <person name="Mihaltcheva S."/>
            <person name="LaButti K."/>
            <person name="Lipzen A."/>
            <person name="Waldron R."/>
            <person name="Moloney N.M."/>
            <person name="Sperisen C."/>
            <person name="Kredics L."/>
            <person name="Vagvoelgyi C."/>
            <person name="Patrignani A."/>
            <person name="Fitzpatrick D."/>
            <person name="Nagy I."/>
            <person name="Doyle S."/>
            <person name="Anderson J.B."/>
            <person name="Grigoriev I.V."/>
            <person name="Gueldener U."/>
            <person name="Muensterkoetter M."/>
            <person name="Nagy L.G."/>
        </authorList>
    </citation>
    <scope>NUCLEOTIDE SEQUENCE [LARGE SCALE GENOMIC DNA]</scope>
    <source>
        <strain evidence="2">C18/9</strain>
    </source>
</reference>
<proteinExistence type="predicted"/>
<organism evidence="1 2">
    <name type="scientific">Armillaria ostoyae</name>
    <name type="common">Armillaria root rot fungus</name>
    <dbReference type="NCBI Taxonomy" id="47428"/>
    <lineage>
        <taxon>Eukaryota</taxon>
        <taxon>Fungi</taxon>
        <taxon>Dikarya</taxon>
        <taxon>Basidiomycota</taxon>
        <taxon>Agaricomycotina</taxon>
        <taxon>Agaricomycetes</taxon>
        <taxon>Agaricomycetidae</taxon>
        <taxon>Agaricales</taxon>
        <taxon>Marasmiineae</taxon>
        <taxon>Physalacriaceae</taxon>
        <taxon>Armillaria</taxon>
    </lineage>
</organism>
<name>A0A284R391_ARMOS</name>